<feature type="compositionally biased region" description="Basic and acidic residues" evidence="1">
    <location>
        <begin position="1865"/>
        <end position="1878"/>
    </location>
</feature>
<feature type="region of interest" description="Disordered" evidence="1">
    <location>
        <begin position="1992"/>
        <end position="2018"/>
    </location>
</feature>
<feature type="compositionally biased region" description="Polar residues" evidence="1">
    <location>
        <begin position="203"/>
        <end position="214"/>
    </location>
</feature>
<keyword evidence="4" id="KW-0547">Nucleotide-binding</keyword>
<feature type="compositionally biased region" description="Basic and acidic residues" evidence="1">
    <location>
        <begin position="1676"/>
        <end position="1695"/>
    </location>
</feature>
<feature type="region of interest" description="Disordered" evidence="1">
    <location>
        <begin position="3320"/>
        <end position="3543"/>
    </location>
</feature>
<dbReference type="InterPro" id="IPR009057">
    <property type="entry name" value="Homeodomain-like_sf"/>
</dbReference>
<feature type="compositionally biased region" description="Basic and acidic residues" evidence="1">
    <location>
        <begin position="28"/>
        <end position="37"/>
    </location>
</feature>
<evidence type="ECO:0000313" key="4">
    <source>
        <dbReference type="EMBL" id="GAB0198609.1"/>
    </source>
</evidence>
<keyword evidence="4" id="KW-0347">Helicase</keyword>
<dbReference type="GO" id="GO:0004386">
    <property type="term" value="F:helicase activity"/>
    <property type="evidence" value="ECO:0007669"/>
    <property type="project" value="UniProtKB-KW"/>
</dbReference>
<feature type="region of interest" description="Disordered" evidence="1">
    <location>
        <begin position="1676"/>
        <end position="1696"/>
    </location>
</feature>
<feature type="compositionally biased region" description="Low complexity" evidence="1">
    <location>
        <begin position="2450"/>
        <end position="2461"/>
    </location>
</feature>
<feature type="compositionally biased region" description="Basic and acidic residues" evidence="1">
    <location>
        <begin position="2328"/>
        <end position="2338"/>
    </location>
</feature>
<feature type="compositionally biased region" description="Low complexity" evidence="1">
    <location>
        <begin position="3491"/>
        <end position="3500"/>
    </location>
</feature>
<feature type="compositionally biased region" description="Basic and acidic residues" evidence="1">
    <location>
        <begin position="2219"/>
        <end position="2231"/>
    </location>
</feature>
<dbReference type="Gene3D" id="3.40.50.300">
    <property type="entry name" value="P-loop containing nucleotide triphosphate hydrolases"/>
    <property type="match status" value="2"/>
</dbReference>
<feature type="compositionally biased region" description="Basic and acidic residues" evidence="1">
    <location>
        <begin position="1"/>
        <end position="15"/>
    </location>
</feature>
<feature type="compositionally biased region" description="Basic and acidic residues" evidence="1">
    <location>
        <begin position="154"/>
        <end position="177"/>
    </location>
</feature>
<dbReference type="FunFam" id="3.40.50.300:FF:000810">
    <property type="entry name" value="probable helicase senataxin"/>
    <property type="match status" value="1"/>
</dbReference>
<feature type="domain" description="Myb-like" evidence="2">
    <location>
        <begin position="513"/>
        <end position="595"/>
    </location>
</feature>
<proteinExistence type="predicted"/>
<dbReference type="SMART" id="SM00717">
    <property type="entry name" value="SANT"/>
    <property type="match status" value="3"/>
</dbReference>
<sequence>MTEKASADDFQVWDHLKKKKKKKKRKHKEYDKKHENDENIQSAELSRASPLLFEDQAAQGGEGCKKKKKKKNKGEKQQSSLDNSCVGLEHEISDEMGVDVSRKKKKKQKYNDSTDDQSNVSYVTVNQCSADSCQNINADYMYLKQSVKRKRKEKLPAEDEVHELLTSETHNKNDEKRSKKKKKKQKKKRHSSTQDMQEDTDVTIDQSLLSSLEQNRLGEDTTLPSPAEEGGVATPQQRHEDSDCDVSPAVREDSTDVPANVFKLTKPADRSQKTPVRARKKIKSSAFVMEESSSESDVMTPEPSASNRKKDQNSSSTEVVPSDELNLDDEECLDSTMSSVLDLDTAKQELEEFIPHVRNISDSSIRKMAGRDLMRFKQFKKQGIAVKFGRFSQKENNQIRKNVEEFLSITGIDSAEKLLFTSRYPEDKETINRLKSEHLFCEKLSKDIPRPWRLIYYRARKMFDPNNYKGRYTKEEKEKLKKYHALHGNDWKKISEMMSRSNLSVAMKYSEIKSAINYGPWSKEETQKLMHAVEEVIRKRMETEDANSLSSLEKSKRDLLIDREKLYQKLPWTEIEAKVGTRYWRQCKQRWTTVLTNKMTKGQQLYRGTKGLQAKISLIKRLYEMKVEDANEVNWEELSNTIGDVPKTYVQAKFYKMKVCCVPLWQNKTFSEIIDYLFEKKLPELEEKLEKRKGNHLSSDNSAARKQTAVFRLSDIFDSSEETSSFLFQRMSTCRWCTPSGSDTTEFLKSYASKRLSPEDLEGSSDDLCYCLECVVEYHKAREKLPSLHEVLWELETSRLVAHIEKSMREEAGEDDELFIVDENGETQLTSYVGPEFENNLRVPLLEILKYPYLLLHERVSELCVEVLCRMEQSHKSFYVFEKYPGIYLFLVHRNEVIRRWAILTARNLGKVDRDDYYDLQEVLTCLFKVIELGLFESPDIYSSSVFEKGKLILLPSHLYDTANYKNYWLGICMLLTVLEEQAMDSLLLGPDKQNDFMQSILHAMEKEAADDSTDPFWPALHCFMVILDQLGSKVWGQLIDPVQAFQTIINSVSYNNEIKNIRSSFKRTKSEPESDYDEDMVTCSQIVYNYNTEKPQKDTGWKTAICPDYCPNMYEDMQTLANVLQSDIGKDMRVHDSTFLWFIPFVQSLMDLKDLGVAYIVEVIHYLCSEIKDILNERILQCDKISEFFLLILVSIIELHRNKKCLHLLWISSQEWVEAVVRCAKLPAIAFTRCTEKASGHSVRGSSAVSLQASNSVQHACVQLIRSLLREGYQIGQYALCKQYLDKLNLLLRGNLSLGWQLNIQETQELQMCLKQVVRSIKDRALNTPVPTGNNANSATFPTVSVKQEKSAHGDECKMSVCGRDDPCPPLAVILQEGGDEDCQGNLLPRRKSAWEEECRDVSKSSTTWTSAEGLSMNIKKEFNDLPTQEYVCPQNSLATKACRKVQENRNNDLVAGKRDTDNQCFNPNAQHSDFRRGGELENKCEAGSRTPMCLAAQTHIGSPECVYSSDAEESNVSPSSSSKFKVDVHRLTSLKNKIQKTEWHLKVSQLAKPRDLKNCSLATSASKAEVEQPNFCTGSLCTSKDCHKHQGVNMVCESEISVDTPSSRRFESTQEKSVNSAFQSRLIPTKQVSKETPLDCSSSSKNEPDMRENEDDSVLLSGISDTLLKKVSTEEKSDSLLKDTDMQSSDREQPNLNDLVKYDCKGQISKTFCRDKTSANGCVPSSSENKRDISSPASQIRPLSMKCESSDRLFEFSKYFKRENNSVRKKEEDFVKVVSEDNTLTDSQVDRELSKLSLAAYAKSVNFSFDSSQDSSVHHNVCDIKRKVKGAVRSSDDGQSTKSPCDADCLDNEVIVISDSSDEEKGVADKETKKQNENVCPEKQPSTPGSDTKTDSKTPSCTLPLEDCESQYFEFETEEEVFSVWQDTQAYNMEATQEYKQDHVSTSVGSSNSDGLLNDHTNEWGYDVDYISDDAMEEEANLIEKQIENTSHQKAADNTKEVTNSTLQESISKENAEDQLENFVDKGAVTEDFTLDSKLTEPRASTSNISLASKLALKKNSASPRKNIAKSKVARTIQRSPKKPPVLKTAQNKKLLQSTLKNSQPGRSMPAVVPPRKVRQCPAPASTVEKLGLKKAPRKAFELSQRSLDSLAQLRSHGKAAGRVGVAQKQKIKLIAPQSLSIKHNKKMLACQDLQFLRQTRPKKSVRVKNLAGSSESRNKKVSKVDAKSMKQKPKSFVLTSVENQRGEKREEAVCPFASERKFESHSVEEPPCLSKMPSSSDLSRKSEDNSAMVPPVPMDSSLSSAALVGDDKDKPSGKGRIVQPECEKTTSKESGSKPNENSEDDDDLFLTQLDPVDMELCSEEETVQDTTVASKKTEEMDTAESLQQNESLTIVKCKYKECMEKVEKPGEYCSKHSATSSEEDHLFAKPSLLPPKTRKPSTTKIFSSASSSRNAAFSKDLEDGTKLPPASKSKVNAAKPVLVRPPNAKAVPVGNQICKSPSFSNVPQPCISNNVLQSCNRQNDNASNIPRRPAREVYYSSFLGAQQRDHSIFVNEVLKWTYEMFSSSSQFGPPSNLLQSVVASVPVQFQGYNDYFNTFFPLMMLNAFETLAQEWIENQRVREKSYYFHLQNFSADLNTADFTAHFRESDLARQLHPKEDDLIFLVVQKKKDTFREESEMENHTVNHVGLVTRFSRASGCLTRQKEQHTVCHLSVKTRGNLSFFLNKQVKCVVVGSLVTTHRTFKGLLLLSRSPLAKPIINPSYNDFCPRDLPVVPEGAASDMDEYNEDQKRAIETAYAMVKQHPGLPKICLIHGPPGTGKSKTIVGFLFRVLRQNTRNEKATQKTNSKIKPNRFLVCAPSNAAVDELMKKIIVAFKEKCQNRQEPLGNCGDIKLVRLGAEKAINSEVRGFSLDKQVEHRMKRKPADGDQDIQKKKAALDQQLDMLSRQRAMHRCEKRESQLLDDEIGRLSKERQQLASQLKEVRGHSQKVQVDIILESDIICCTLSTSGGSLLESAFWRQGLDPFSCVIVDEAGQSCEVETLIPLIHRCNKLVLVGDPRQLPPTVKSVKAQEYGYDQSLMARLHRHLEEQVQKNVLRSLPVVQLTVQYRMHPDICLFPSNYVYGRALKTDKATEENRCSSEWPFQPYLIFDVGDGREERDNDSFSNPQEVKLVMELIRTIKEKRKDLGLRRIGIITPYSAQKKKIQEQLDRVFKNNSPGEVDTVDAFQGREKDCIIVTCVRANSTKGSIGFLASLQRLNVTITRARFSLFILGRLKTLMENKDWNELIQDAQKRGAIIKTSEQNYRKDAVKILKLRTTVQPPTKAGTKQSPLSQASSSSSKRAELVHPREVSSPQELAAGAGHAVPQGSRQLQQPQGARAADSRRGSVSAPVEAAALPADQEKPRDPRLASMASRTETKGKEQASKDSSRSARSNPGSTSQQGLDVSSAARHHVSGTETSKKPQQTMGQRNVPSTLPYAAQHEGDWRASVSNSSSKARSEEGQSTSSRWNKDYHVLTRTSEELPENRDSNSAKRRKTFH</sequence>
<reference evidence="4 5" key="1">
    <citation type="submission" date="2024-06" db="EMBL/GenBank/DDBJ databases">
        <title>The draft genome of Grus japonensis, version 3.</title>
        <authorList>
            <person name="Nabeshima K."/>
            <person name="Suzuki S."/>
            <person name="Onuma M."/>
        </authorList>
    </citation>
    <scope>NUCLEOTIDE SEQUENCE [LARGE SCALE GENOMIC DNA]</scope>
    <source>
        <strain evidence="4 5">451A</strain>
    </source>
</reference>
<dbReference type="CDD" id="cd18808">
    <property type="entry name" value="SF1_C_Upf1"/>
    <property type="match status" value="1"/>
</dbReference>
<evidence type="ECO:0000259" key="2">
    <source>
        <dbReference type="PROSITE" id="PS50090"/>
    </source>
</evidence>
<feature type="region of interest" description="Disordered" evidence="1">
    <location>
        <begin position="1"/>
        <end position="120"/>
    </location>
</feature>
<dbReference type="FunFam" id="1.10.10.60:FF:000434">
    <property type="entry name" value="Transcription termination factor 1"/>
    <property type="match status" value="1"/>
</dbReference>
<dbReference type="PROSITE" id="PS50090">
    <property type="entry name" value="MYB_LIKE"/>
    <property type="match status" value="2"/>
</dbReference>
<feature type="region of interest" description="Disordered" evidence="1">
    <location>
        <begin position="1862"/>
        <end position="1904"/>
    </location>
</feature>
<dbReference type="InterPro" id="IPR017930">
    <property type="entry name" value="Myb_dom"/>
</dbReference>
<feature type="domain" description="Myb-like" evidence="2">
    <location>
        <begin position="464"/>
        <end position="512"/>
    </location>
</feature>
<protein>
    <submittedName>
        <fullName evidence="4">Probable helicase senataxin</fullName>
    </submittedName>
</protein>
<dbReference type="InterPro" id="IPR027417">
    <property type="entry name" value="P-loop_NTPase"/>
</dbReference>
<dbReference type="Pfam" id="PF13087">
    <property type="entry name" value="AAA_12"/>
    <property type="match status" value="1"/>
</dbReference>
<feature type="region of interest" description="Disordered" evidence="1">
    <location>
        <begin position="147"/>
        <end position="325"/>
    </location>
</feature>
<feature type="compositionally biased region" description="Basic residues" evidence="1">
    <location>
        <begin position="16"/>
        <end position="27"/>
    </location>
</feature>
<evidence type="ECO:0000313" key="5">
    <source>
        <dbReference type="Proteomes" id="UP001623348"/>
    </source>
</evidence>
<dbReference type="InterPro" id="IPR047187">
    <property type="entry name" value="SF1_C_Upf1"/>
</dbReference>
<accession>A0ABC9XMQ7</accession>
<feature type="domain" description="HTH myb-type" evidence="3">
    <location>
        <begin position="464"/>
        <end position="501"/>
    </location>
</feature>
<feature type="region of interest" description="Disordered" evidence="1">
    <location>
        <begin position="2427"/>
        <end position="2482"/>
    </location>
</feature>
<feature type="compositionally biased region" description="Basic residues" evidence="1">
    <location>
        <begin position="178"/>
        <end position="191"/>
    </location>
</feature>
<dbReference type="PROSITE" id="PS51294">
    <property type="entry name" value="HTH_MYB"/>
    <property type="match status" value="1"/>
</dbReference>
<feature type="compositionally biased region" description="Polar residues" evidence="1">
    <location>
        <begin position="1886"/>
        <end position="1903"/>
    </location>
</feature>
<dbReference type="CDD" id="cd00167">
    <property type="entry name" value="SANT"/>
    <property type="match status" value="1"/>
</dbReference>
<feature type="compositionally biased region" description="Polar residues" evidence="1">
    <location>
        <begin position="3321"/>
        <end position="3333"/>
    </location>
</feature>
<organism evidence="4 5">
    <name type="scientific">Grus japonensis</name>
    <name type="common">Japanese crane</name>
    <name type="synonym">Red-crowned crane</name>
    <dbReference type="NCBI Taxonomy" id="30415"/>
    <lineage>
        <taxon>Eukaryota</taxon>
        <taxon>Metazoa</taxon>
        <taxon>Chordata</taxon>
        <taxon>Craniata</taxon>
        <taxon>Vertebrata</taxon>
        <taxon>Euteleostomi</taxon>
        <taxon>Archelosauria</taxon>
        <taxon>Archosauria</taxon>
        <taxon>Dinosauria</taxon>
        <taxon>Saurischia</taxon>
        <taxon>Theropoda</taxon>
        <taxon>Coelurosauria</taxon>
        <taxon>Aves</taxon>
        <taxon>Neognathae</taxon>
        <taxon>Neoaves</taxon>
        <taxon>Gruiformes</taxon>
        <taxon>Gruidae</taxon>
        <taxon>Grus</taxon>
    </lineage>
</organism>
<dbReference type="CDD" id="cd18042">
    <property type="entry name" value="DEXXQc_SETX"/>
    <property type="match status" value="1"/>
</dbReference>
<feature type="compositionally biased region" description="Polar residues" evidence="1">
    <location>
        <begin position="2003"/>
        <end position="2012"/>
    </location>
</feature>
<feature type="compositionally biased region" description="Polar residues" evidence="1">
    <location>
        <begin position="3435"/>
        <end position="3449"/>
    </location>
</feature>
<comment type="caution">
    <text evidence="4">The sequence shown here is derived from an EMBL/GenBank/DDBJ whole genome shotgun (WGS) entry which is preliminary data.</text>
</comment>
<keyword evidence="5" id="KW-1185">Reference proteome</keyword>
<dbReference type="Pfam" id="PF13086">
    <property type="entry name" value="AAA_11"/>
    <property type="match status" value="1"/>
</dbReference>
<keyword evidence="4" id="KW-0067">ATP-binding</keyword>
<feature type="region of interest" description="Disordered" evidence="1">
    <location>
        <begin position="1605"/>
        <end position="1660"/>
    </location>
</feature>
<feature type="compositionally biased region" description="Basic and acidic residues" evidence="1">
    <location>
        <begin position="3420"/>
        <end position="3434"/>
    </location>
</feature>
<feature type="compositionally biased region" description="Polar residues" evidence="1">
    <location>
        <begin position="3460"/>
        <end position="3478"/>
    </location>
</feature>
<feature type="region of interest" description="Disordered" evidence="1">
    <location>
        <begin position="2205"/>
        <end position="2353"/>
    </location>
</feature>
<dbReference type="Gene3D" id="1.10.10.60">
    <property type="entry name" value="Homeodomain-like"/>
    <property type="match status" value="2"/>
</dbReference>
<feature type="compositionally biased region" description="Basic and acidic residues" evidence="1">
    <location>
        <begin position="3513"/>
        <end position="3535"/>
    </location>
</feature>
<dbReference type="InterPro" id="IPR041677">
    <property type="entry name" value="DNA2/NAM7_AAA_11"/>
</dbReference>
<evidence type="ECO:0000256" key="1">
    <source>
        <dbReference type="SAM" id="MobiDB-lite"/>
    </source>
</evidence>
<dbReference type="PANTHER" id="PTHR46760">
    <property type="entry name" value="TRANSCRIPTION TERMINATION FACTOR 1"/>
    <property type="match status" value="1"/>
</dbReference>
<feature type="region of interest" description="Disordered" evidence="1">
    <location>
        <begin position="2366"/>
        <end position="2390"/>
    </location>
</feature>
<evidence type="ECO:0000259" key="3">
    <source>
        <dbReference type="PROSITE" id="PS51294"/>
    </source>
</evidence>
<dbReference type="SUPFAM" id="SSF52540">
    <property type="entry name" value="P-loop containing nucleoside triphosphate hydrolases"/>
    <property type="match status" value="1"/>
</dbReference>
<dbReference type="SUPFAM" id="SSF46689">
    <property type="entry name" value="Homeodomain-like"/>
    <property type="match status" value="1"/>
</dbReference>
<feature type="compositionally biased region" description="Basic and acidic residues" evidence="1">
    <location>
        <begin position="3345"/>
        <end position="3354"/>
    </location>
</feature>
<feature type="compositionally biased region" description="Low complexity" evidence="1">
    <location>
        <begin position="3334"/>
        <end position="3344"/>
    </location>
</feature>
<dbReference type="InterPro" id="IPR053078">
    <property type="entry name" value="TTF1-like"/>
</dbReference>
<dbReference type="PANTHER" id="PTHR46760:SF1">
    <property type="entry name" value="TRANSCRIPTION TERMINATION FACTOR 1"/>
    <property type="match status" value="1"/>
</dbReference>
<dbReference type="Proteomes" id="UP001623348">
    <property type="component" value="Unassembled WGS sequence"/>
</dbReference>
<name>A0ABC9XMQ7_GRUJA</name>
<dbReference type="InterPro" id="IPR041679">
    <property type="entry name" value="DNA2/NAM7-like_C"/>
</dbReference>
<gene>
    <name evidence="4" type="ORF">GRJ2_002326300</name>
</gene>
<dbReference type="Pfam" id="PF13921">
    <property type="entry name" value="Myb_DNA-bind_6"/>
    <property type="match status" value="1"/>
</dbReference>
<dbReference type="InterPro" id="IPR001005">
    <property type="entry name" value="SANT/Myb"/>
</dbReference>
<keyword evidence="4" id="KW-0378">Hydrolase</keyword>
<dbReference type="EMBL" id="BAAFJT010000020">
    <property type="protein sequence ID" value="GAB0198609.1"/>
    <property type="molecule type" value="Genomic_DNA"/>
</dbReference>
<feature type="compositionally biased region" description="Basic and acidic residues" evidence="1">
    <location>
        <begin position="2247"/>
        <end position="2271"/>
    </location>
</feature>